<evidence type="ECO:0000256" key="7">
    <source>
        <dbReference type="ARBA" id="ARBA00022679"/>
    </source>
</evidence>
<dbReference type="GO" id="GO:0046654">
    <property type="term" value="P:tetrahydrofolate biosynthetic process"/>
    <property type="evidence" value="ECO:0007669"/>
    <property type="project" value="TreeGrafter"/>
</dbReference>
<dbReference type="Gene3D" id="3.20.20.20">
    <property type="entry name" value="Dihydropteroate synthase-like"/>
    <property type="match status" value="1"/>
</dbReference>
<keyword evidence="18" id="KW-1185">Reference proteome</keyword>
<keyword evidence="12" id="KW-0460">Magnesium</keyword>
<evidence type="ECO:0000256" key="12">
    <source>
        <dbReference type="ARBA" id="ARBA00022842"/>
    </source>
</evidence>
<dbReference type="GO" id="GO:0003848">
    <property type="term" value="F:2-amino-4-hydroxy-6-hydroxymethyldihydropteridine diphosphokinase activity"/>
    <property type="evidence" value="ECO:0007669"/>
    <property type="project" value="UniProtKB-EC"/>
</dbReference>
<dbReference type="Gene3D" id="3.30.70.560">
    <property type="entry name" value="7,8-Dihydro-6-hydroxymethylpterin-pyrophosphokinase HPPK"/>
    <property type="match status" value="1"/>
</dbReference>
<dbReference type="InterPro" id="IPR045031">
    <property type="entry name" value="DHP_synth-like"/>
</dbReference>
<evidence type="ECO:0000256" key="13">
    <source>
        <dbReference type="ARBA" id="ARBA00022909"/>
    </source>
</evidence>
<feature type="compositionally biased region" description="Low complexity" evidence="15">
    <location>
        <begin position="578"/>
        <end position="624"/>
    </location>
</feature>
<evidence type="ECO:0000256" key="1">
    <source>
        <dbReference type="ARBA" id="ARBA00000012"/>
    </source>
</evidence>
<dbReference type="GO" id="GO:0005524">
    <property type="term" value="F:ATP binding"/>
    <property type="evidence" value="ECO:0007669"/>
    <property type="project" value="UniProtKB-KW"/>
</dbReference>
<dbReference type="GO" id="GO:0016301">
    <property type="term" value="F:kinase activity"/>
    <property type="evidence" value="ECO:0007669"/>
    <property type="project" value="UniProtKB-KW"/>
</dbReference>
<dbReference type="NCBIfam" id="TIGR01498">
    <property type="entry name" value="folK"/>
    <property type="match status" value="1"/>
</dbReference>
<evidence type="ECO:0000256" key="9">
    <source>
        <dbReference type="ARBA" id="ARBA00022741"/>
    </source>
</evidence>
<evidence type="ECO:0000313" key="17">
    <source>
        <dbReference type="EMBL" id="GFR41347.1"/>
    </source>
</evidence>
<evidence type="ECO:0000256" key="14">
    <source>
        <dbReference type="ARBA" id="ARBA00023268"/>
    </source>
</evidence>
<dbReference type="Pfam" id="PF01288">
    <property type="entry name" value="HPPK"/>
    <property type="match status" value="1"/>
</dbReference>
<feature type="region of interest" description="Disordered" evidence="15">
    <location>
        <begin position="578"/>
        <end position="630"/>
    </location>
</feature>
<dbReference type="NCBIfam" id="TIGR01496">
    <property type="entry name" value="DHPS"/>
    <property type="match status" value="1"/>
</dbReference>
<dbReference type="Pfam" id="PF00809">
    <property type="entry name" value="Pterin_bind"/>
    <property type="match status" value="2"/>
</dbReference>
<proteinExistence type="inferred from homology"/>
<reference evidence="17 18" key="1">
    <citation type="journal article" date="2021" name="Sci. Rep.">
        <title>Genome sequencing of the multicellular alga Astrephomene provides insights into convergent evolution of germ-soma differentiation.</title>
        <authorList>
            <person name="Yamashita S."/>
            <person name="Yamamoto K."/>
            <person name="Matsuzaki R."/>
            <person name="Suzuki S."/>
            <person name="Yamaguchi H."/>
            <person name="Hirooka S."/>
            <person name="Minakuchi Y."/>
            <person name="Miyagishima S."/>
            <person name="Kawachi M."/>
            <person name="Toyoda A."/>
            <person name="Nozaki H."/>
        </authorList>
    </citation>
    <scope>NUCLEOTIDE SEQUENCE [LARGE SCALE GENOMIC DNA]</scope>
    <source>
        <strain evidence="17 18">NIES-4017</strain>
    </source>
</reference>
<keyword evidence="8" id="KW-0479">Metal-binding</keyword>
<evidence type="ECO:0000256" key="10">
    <source>
        <dbReference type="ARBA" id="ARBA00022777"/>
    </source>
</evidence>
<protein>
    <recommendedName>
        <fullName evidence="16">Pterin-binding domain-containing protein</fullName>
    </recommendedName>
</protein>
<feature type="compositionally biased region" description="Low complexity" evidence="15">
    <location>
        <begin position="335"/>
        <end position="345"/>
    </location>
</feature>
<comment type="catalytic activity">
    <reaction evidence="2">
        <text>6-hydroxymethyl-7,8-dihydropterin + ATP = (7,8-dihydropterin-6-yl)methyl diphosphate + AMP + H(+)</text>
        <dbReference type="Rhea" id="RHEA:11412"/>
        <dbReference type="ChEBI" id="CHEBI:15378"/>
        <dbReference type="ChEBI" id="CHEBI:30616"/>
        <dbReference type="ChEBI" id="CHEBI:44841"/>
        <dbReference type="ChEBI" id="CHEBI:72950"/>
        <dbReference type="ChEBI" id="CHEBI:456215"/>
        <dbReference type="EC" id="2.7.6.3"/>
    </reaction>
</comment>
<dbReference type="PROSITE" id="PS00794">
    <property type="entry name" value="HPPK"/>
    <property type="match status" value="1"/>
</dbReference>
<dbReference type="InterPro" id="IPR000550">
    <property type="entry name" value="Hppk"/>
</dbReference>
<sequence>MVRLLNGLHGRVLRIYCVMADVASTAGGGPTRRFSSKHSSVHQDMDVVIALGSNMGNRGLHLHRGLRRLRELGVQILRHSALYETAAAYVTQQPPFLNAALLARTALPPGQLLRLLKQVEAEAGRDLAGGPRFGPRPLDLDIVFLGAGEVRLGEPRLEVPHPRWRERPFVQAPVSDLLYRRDMRPALHTSGSSSSDGELGRNCSSSVSRSVRSSDSRSSAGGEGQAREGGGEGGAMDTGGAAAAAAAAACREPLPVGHPGSVLSHLAEVRRVWQAAQRAAGGSSGGCSTSSSGSGASSSSGSSSSSPVGGGGEVMRRVTPLINLLHPPGHQDQATSTTTSSCGPTPSSPSPPSSTPGSTDRLLSWGARTYLMAILNITPDSFSDGGLYDNDVGAAVAAAERLVAAGADILDVGGQSTRPGASRLGAAEELARVMPVVRALRSSPALAGVPISVDTFHSSVAAEAVAAGANIVNDVTGGEADPHMLETVAELGVPYVLMHMRGDFRTMSRPEHTSYGCVWREVGQQLQRRAQAAEAAGVAAWNIILDPGIGFAKTCEGNLELLRHLPALSRTALDGPYAASAPPAASPISTSSPAPASASHATSNEATSDAAPSSASSDTAATSEAEAEAADAADPVLLTAAMGGGAGGGAPLLVGPSRKRFLGQLTGREQPAHRDAATAAACVVAVGGGADMVR</sequence>
<evidence type="ECO:0000256" key="3">
    <source>
        <dbReference type="ARBA" id="ARBA00001946"/>
    </source>
</evidence>
<dbReference type="CDD" id="cd00483">
    <property type="entry name" value="HPPK"/>
    <property type="match status" value="1"/>
</dbReference>
<organism evidence="17 18">
    <name type="scientific">Astrephomene gubernaculifera</name>
    <dbReference type="NCBI Taxonomy" id="47775"/>
    <lineage>
        <taxon>Eukaryota</taxon>
        <taxon>Viridiplantae</taxon>
        <taxon>Chlorophyta</taxon>
        <taxon>core chlorophytes</taxon>
        <taxon>Chlorophyceae</taxon>
        <taxon>CS clade</taxon>
        <taxon>Chlamydomonadales</taxon>
        <taxon>Astrephomenaceae</taxon>
        <taxon>Astrephomene</taxon>
    </lineage>
</organism>
<evidence type="ECO:0000256" key="6">
    <source>
        <dbReference type="ARBA" id="ARBA00009951"/>
    </source>
</evidence>
<evidence type="ECO:0000256" key="2">
    <source>
        <dbReference type="ARBA" id="ARBA00000198"/>
    </source>
</evidence>
<evidence type="ECO:0000256" key="11">
    <source>
        <dbReference type="ARBA" id="ARBA00022840"/>
    </source>
</evidence>
<evidence type="ECO:0000256" key="4">
    <source>
        <dbReference type="ARBA" id="ARBA00004763"/>
    </source>
</evidence>
<comment type="pathway">
    <text evidence="5">Cofactor biosynthesis; tetrahydrofolate biosynthesis; 2-amino-4-hydroxy-6-hydroxymethyl-7,8-dihydropteridine diphosphate from 7,8-dihydroneopterin triphosphate: step 4/4.</text>
</comment>
<dbReference type="PANTHER" id="PTHR20941:SF1">
    <property type="entry name" value="FOLIC ACID SYNTHESIS PROTEIN FOL1"/>
    <property type="match status" value="1"/>
</dbReference>
<dbReference type="GO" id="GO:0046656">
    <property type="term" value="P:folic acid biosynthetic process"/>
    <property type="evidence" value="ECO:0007669"/>
    <property type="project" value="UniProtKB-KW"/>
</dbReference>
<dbReference type="GO" id="GO:0004156">
    <property type="term" value="F:dihydropteroate synthase activity"/>
    <property type="evidence" value="ECO:0007669"/>
    <property type="project" value="UniProtKB-EC"/>
</dbReference>
<feature type="region of interest" description="Disordered" evidence="15">
    <location>
        <begin position="188"/>
        <end position="238"/>
    </location>
</feature>
<dbReference type="GO" id="GO:0046872">
    <property type="term" value="F:metal ion binding"/>
    <property type="evidence" value="ECO:0007669"/>
    <property type="project" value="UniProtKB-KW"/>
</dbReference>
<evidence type="ECO:0000256" key="5">
    <source>
        <dbReference type="ARBA" id="ARBA00005051"/>
    </source>
</evidence>
<comment type="catalytic activity">
    <reaction evidence="1">
        <text>(7,8-dihydropterin-6-yl)methyl diphosphate + 4-aminobenzoate = 7,8-dihydropteroate + diphosphate</text>
        <dbReference type="Rhea" id="RHEA:19949"/>
        <dbReference type="ChEBI" id="CHEBI:17836"/>
        <dbReference type="ChEBI" id="CHEBI:17839"/>
        <dbReference type="ChEBI" id="CHEBI:33019"/>
        <dbReference type="ChEBI" id="CHEBI:72950"/>
        <dbReference type="EC" id="2.5.1.15"/>
    </reaction>
</comment>
<accession>A0AAD3HHS6</accession>
<keyword evidence="9" id="KW-0547">Nucleotide-binding</keyword>
<name>A0AAD3HHS6_9CHLO</name>
<dbReference type="InterPro" id="IPR035907">
    <property type="entry name" value="Hppk_sf"/>
</dbReference>
<dbReference type="EMBL" id="BMAR01000001">
    <property type="protein sequence ID" value="GFR41347.1"/>
    <property type="molecule type" value="Genomic_DNA"/>
</dbReference>
<dbReference type="InterPro" id="IPR000489">
    <property type="entry name" value="Pterin-binding_dom"/>
</dbReference>
<dbReference type="InterPro" id="IPR006390">
    <property type="entry name" value="DHP_synth_dom"/>
</dbReference>
<evidence type="ECO:0000259" key="16">
    <source>
        <dbReference type="PROSITE" id="PS50972"/>
    </source>
</evidence>
<dbReference type="AlphaFoldDB" id="A0AAD3HHS6"/>
<comment type="pathway">
    <text evidence="4">Cofactor biosynthesis; tetrahydrofolate biosynthesis; 7,8-dihydrofolate from 2-amino-4-hydroxy-6-hydroxymethyl-7,8-dihydropteridine diphosphate and 4-aminobenzoate: step 1/2.</text>
</comment>
<keyword evidence="14" id="KW-0511">Multifunctional enzyme</keyword>
<dbReference type="PANTHER" id="PTHR20941">
    <property type="entry name" value="FOLATE SYNTHESIS PROTEINS"/>
    <property type="match status" value="1"/>
</dbReference>
<keyword evidence="13" id="KW-0289">Folate biosynthesis</keyword>
<keyword evidence="10" id="KW-0418">Kinase</keyword>
<dbReference type="PROSITE" id="PS50972">
    <property type="entry name" value="PTERIN_BINDING"/>
    <property type="match status" value="1"/>
</dbReference>
<comment type="caution">
    <text evidence="17">The sequence shown here is derived from an EMBL/GenBank/DDBJ whole genome shotgun (WGS) entry which is preliminary data.</text>
</comment>
<evidence type="ECO:0000256" key="15">
    <source>
        <dbReference type="SAM" id="MobiDB-lite"/>
    </source>
</evidence>
<dbReference type="Proteomes" id="UP001054857">
    <property type="component" value="Unassembled WGS sequence"/>
</dbReference>
<evidence type="ECO:0000313" key="18">
    <source>
        <dbReference type="Proteomes" id="UP001054857"/>
    </source>
</evidence>
<dbReference type="PROSITE" id="PS00792">
    <property type="entry name" value="DHPS_1"/>
    <property type="match status" value="1"/>
</dbReference>
<dbReference type="SUPFAM" id="SSF51717">
    <property type="entry name" value="Dihydropteroate synthetase-like"/>
    <property type="match status" value="2"/>
</dbReference>
<feature type="compositionally biased region" description="Low complexity" evidence="15">
    <location>
        <begin position="204"/>
        <end position="220"/>
    </location>
</feature>
<evidence type="ECO:0000256" key="8">
    <source>
        <dbReference type="ARBA" id="ARBA00022723"/>
    </source>
</evidence>
<gene>
    <name evidence="17" type="ORF">Agub_g1958</name>
</gene>
<feature type="domain" description="Pterin-binding" evidence="16">
    <location>
        <begin position="369"/>
        <end position="694"/>
    </location>
</feature>
<feature type="compositionally biased region" description="Low complexity" evidence="15">
    <location>
        <begin position="280"/>
        <end position="307"/>
    </location>
</feature>
<feature type="non-terminal residue" evidence="17">
    <location>
        <position position="694"/>
    </location>
</feature>
<comment type="similarity">
    <text evidence="6">In the C-terminal section; belongs to the DHPS family.</text>
</comment>
<dbReference type="InterPro" id="IPR011005">
    <property type="entry name" value="Dihydropteroate_synth-like_sf"/>
</dbReference>
<keyword evidence="11" id="KW-0067">ATP-binding</keyword>
<dbReference type="PROSITE" id="PS00793">
    <property type="entry name" value="DHPS_2"/>
    <property type="match status" value="1"/>
</dbReference>
<feature type="region of interest" description="Disordered" evidence="15">
    <location>
        <begin position="280"/>
        <end position="361"/>
    </location>
</feature>
<comment type="cofactor">
    <cofactor evidence="3">
        <name>Mg(2+)</name>
        <dbReference type="ChEBI" id="CHEBI:18420"/>
    </cofactor>
</comment>
<dbReference type="SUPFAM" id="SSF55083">
    <property type="entry name" value="6-hydroxymethyl-7,8-dihydropterin pyrophosphokinase, HPPK"/>
    <property type="match status" value="1"/>
</dbReference>
<keyword evidence="7" id="KW-0808">Transferase</keyword>